<proteinExistence type="inferred from homology"/>
<dbReference type="InterPro" id="IPR036812">
    <property type="entry name" value="NAD(P)_OxRdtase_dom_sf"/>
</dbReference>
<keyword evidence="11" id="KW-1185">Reference proteome</keyword>
<evidence type="ECO:0000256" key="6">
    <source>
        <dbReference type="ARBA" id="ARBA00031154"/>
    </source>
</evidence>
<evidence type="ECO:0000256" key="8">
    <source>
        <dbReference type="ARBA" id="ARBA00032926"/>
    </source>
</evidence>
<organism evidence="10 12">
    <name type="scientific">Dracunculus medinensis</name>
    <name type="common">Guinea worm</name>
    <dbReference type="NCBI Taxonomy" id="318479"/>
    <lineage>
        <taxon>Eukaryota</taxon>
        <taxon>Metazoa</taxon>
        <taxon>Ecdysozoa</taxon>
        <taxon>Nematoda</taxon>
        <taxon>Chromadorea</taxon>
        <taxon>Rhabditida</taxon>
        <taxon>Spirurina</taxon>
        <taxon>Dracunculoidea</taxon>
        <taxon>Dracunculidae</taxon>
        <taxon>Dracunculus</taxon>
    </lineage>
</organism>
<dbReference type="UniPathway" id="UPA00142">
    <property type="reaction ID" value="UER00209"/>
</dbReference>
<evidence type="ECO:0000256" key="7">
    <source>
        <dbReference type="ARBA" id="ARBA00031732"/>
    </source>
</evidence>
<dbReference type="EMBL" id="UYYG01001152">
    <property type="protein sequence ID" value="VDN55572.1"/>
    <property type="molecule type" value="Genomic_DNA"/>
</dbReference>
<dbReference type="Proteomes" id="UP000038040">
    <property type="component" value="Unplaced"/>
</dbReference>
<evidence type="ECO:0000313" key="12">
    <source>
        <dbReference type="WBParaSite" id="DME_0000118501-mRNA-1"/>
    </source>
</evidence>
<comment type="pathway">
    <text evidence="1">Sulfur metabolism; glutathione biosynthesis; glutathione from L-cysteine and L-glutamate: step 1/2.</text>
</comment>
<protein>
    <recommendedName>
        <fullName evidence="7">GCS light chain</fullName>
    </recommendedName>
    <alternativeName>
        <fullName evidence="5">Gamma-ECS regulatory subunit</fullName>
    </alternativeName>
    <alternativeName>
        <fullName evidence="8">Gamma-glutamylcysteine synthetase regulatory subunit</fullName>
    </alternativeName>
    <alternativeName>
        <fullName evidence="6">Glutamate--cysteine ligase modifier subunit</fullName>
    </alternativeName>
</protein>
<reference evidence="12" key="1">
    <citation type="submission" date="2017-02" db="UniProtKB">
        <authorList>
            <consortium name="WormBaseParasite"/>
        </authorList>
    </citation>
    <scope>IDENTIFICATION</scope>
</reference>
<dbReference type="Gene3D" id="3.20.20.100">
    <property type="entry name" value="NADP-dependent oxidoreductase domain"/>
    <property type="match status" value="1"/>
</dbReference>
<dbReference type="STRING" id="318479.A0A0N4U388"/>
<keyword evidence="4" id="KW-0317">Glutathione biosynthesis</keyword>
<dbReference type="GO" id="GO:0006750">
    <property type="term" value="P:glutathione biosynthetic process"/>
    <property type="evidence" value="ECO:0007669"/>
    <property type="project" value="UniProtKB-UniPathway"/>
</dbReference>
<evidence type="ECO:0000256" key="3">
    <source>
        <dbReference type="ARBA" id="ARBA00011532"/>
    </source>
</evidence>
<dbReference type="OrthoDB" id="5596051at2759"/>
<sequence length="257" mass="30193">MDSLKLKIAKLTKVHIDTGNIHRHKELFRRIFKDSVEELLAILEYELNYSKNNEKEFELKFENIIVLKHDSEYCQLANINKDDLKITLKVFMSEFDAKQVEESVELALKQLNIIESDSELRIWLEKVLPVWKQFEKLVSNRFVYALGVADLDIAQLKALYEAAEKVRPMIDHYNTEHCCTVPQELRDYAKEHDIQLLTHNDPHLEMLSEQVGKLVEPLFGEKSVLDLKWLARYSVWVRSRSVIGAKGYILQFMKETQ</sequence>
<evidence type="ECO:0000313" key="10">
    <source>
        <dbReference type="Proteomes" id="UP000038040"/>
    </source>
</evidence>
<dbReference type="PANTHER" id="PTHR13295:SF4">
    <property type="entry name" value="GLUTAMATE--CYSTEINE LIGASE REGULATORY SUBUNIT"/>
    <property type="match status" value="1"/>
</dbReference>
<comment type="similarity">
    <text evidence="2">Belongs to the aldo/keto reductase family. Glutamate--cysteine ligase light chain subfamily.</text>
</comment>
<dbReference type="PANTHER" id="PTHR13295">
    <property type="entry name" value="GLUTAMATE CYSTEINE LIGASE REGULATORY SUBUNIT"/>
    <property type="match status" value="1"/>
</dbReference>
<dbReference type="GO" id="GO:0035226">
    <property type="term" value="F:glutamate-cysteine ligase catalytic subunit binding"/>
    <property type="evidence" value="ECO:0007669"/>
    <property type="project" value="InterPro"/>
</dbReference>
<reference evidence="9 11" key="2">
    <citation type="submission" date="2018-11" db="EMBL/GenBank/DDBJ databases">
        <authorList>
            <consortium name="Pathogen Informatics"/>
        </authorList>
    </citation>
    <scope>NUCLEOTIDE SEQUENCE [LARGE SCALE GENOMIC DNA]</scope>
</reference>
<dbReference type="GO" id="GO:0030234">
    <property type="term" value="F:enzyme regulator activity"/>
    <property type="evidence" value="ECO:0007669"/>
    <property type="project" value="TreeGrafter"/>
</dbReference>
<evidence type="ECO:0000256" key="4">
    <source>
        <dbReference type="ARBA" id="ARBA00022684"/>
    </source>
</evidence>
<dbReference type="InterPro" id="IPR032963">
    <property type="entry name" value="Gclm"/>
</dbReference>
<dbReference type="AlphaFoldDB" id="A0A0N4U388"/>
<dbReference type="WBParaSite" id="DME_0000118501-mRNA-1">
    <property type="protein sequence ID" value="DME_0000118501-mRNA-1"/>
    <property type="gene ID" value="DME_0000118501"/>
</dbReference>
<evidence type="ECO:0000256" key="5">
    <source>
        <dbReference type="ARBA" id="ARBA00030406"/>
    </source>
</evidence>
<dbReference type="GO" id="GO:0017109">
    <property type="term" value="C:glutamate-cysteine ligase complex"/>
    <property type="evidence" value="ECO:0007669"/>
    <property type="project" value="TreeGrafter"/>
</dbReference>
<name>A0A0N4U388_DRAME</name>
<dbReference type="Proteomes" id="UP000274756">
    <property type="component" value="Unassembled WGS sequence"/>
</dbReference>
<gene>
    <name evidence="9" type="ORF">DME_LOCUS5545</name>
</gene>
<evidence type="ECO:0000313" key="11">
    <source>
        <dbReference type="Proteomes" id="UP000274756"/>
    </source>
</evidence>
<accession>A0A0N4U388</accession>
<evidence type="ECO:0000256" key="1">
    <source>
        <dbReference type="ARBA" id="ARBA00005006"/>
    </source>
</evidence>
<dbReference type="SUPFAM" id="SSF51430">
    <property type="entry name" value="NAD(P)-linked oxidoreductase"/>
    <property type="match status" value="1"/>
</dbReference>
<evidence type="ECO:0000313" key="9">
    <source>
        <dbReference type="EMBL" id="VDN55572.1"/>
    </source>
</evidence>
<comment type="subunit">
    <text evidence="3">Heterodimer of a catalytic heavy chain and a regulatory light chain.</text>
</comment>
<evidence type="ECO:0000256" key="2">
    <source>
        <dbReference type="ARBA" id="ARBA00008612"/>
    </source>
</evidence>